<sequence>MNYTGFANRVHSEAKGETTLTAIDFSPSMDFNDWKPTRLSGAITANTELIKKKLKLFPDDRVGIIGFGNVAKLMHAPVCLKSGHENLIRALETRVKSDGTNFVAALNLAEKCFADKMIQPTGNPVSDMLTGLFFEMKPKKIMDNNHKRIILLTDGQHNGGGSPATVAQRLKDIGVIIDCIGIGGAPKDVDENLLRMIASQNPDGSVRYCFIGDQDQLISKYESLATHIMPL</sequence>
<dbReference type="EMBL" id="CP019646">
    <property type="protein sequence ID" value="AQQ70915.1"/>
    <property type="molecule type" value="Genomic_DNA"/>
</dbReference>
<dbReference type="KEGG" id="pbas:SMSP2_01278"/>
<dbReference type="InterPro" id="IPR002035">
    <property type="entry name" value="VWF_A"/>
</dbReference>
<keyword evidence="3" id="KW-1185">Reference proteome</keyword>
<dbReference type="AlphaFoldDB" id="A0A1Q2MDZ6"/>
<evidence type="ECO:0000313" key="2">
    <source>
        <dbReference type="EMBL" id="AQQ70915.1"/>
    </source>
</evidence>
<name>A0A1Q2MDZ6_9BACT</name>
<dbReference type="SMART" id="SM00327">
    <property type="entry name" value="VWA"/>
    <property type="match status" value="1"/>
</dbReference>
<dbReference type="Proteomes" id="UP000188181">
    <property type="component" value="Chromosome"/>
</dbReference>
<feature type="domain" description="VWFA" evidence="1">
    <location>
        <begin position="18"/>
        <end position="228"/>
    </location>
</feature>
<dbReference type="STRING" id="1851148.SMSP2_01278"/>
<evidence type="ECO:0000259" key="1">
    <source>
        <dbReference type="PROSITE" id="PS50234"/>
    </source>
</evidence>
<evidence type="ECO:0000313" key="3">
    <source>
        <dbReference type="Proteomes" id="UP000188181"/>
    </source>
</evidence>
<dbReference type="OrthoDB" id="9781333at2"/>
<proteinExistence type="predicted"/>
<accession>A0A1Q2MDZ6</accession>
<dbReference type="InterPro" id="IPR036465">
    <property type="entry name" value="vWFA_dom_sf"/>
</dbReference>
<dbReference type="Pfam" id="PF13519">
    <property type="entry name" value="VWA_2"/>
    <property type="match status" value="1"/>
</dbReference>
<dbReference type="PROSITE" id="PS50234">
    <property type="entry name" value="VWFA"/>
    <property type="match status" value="1"/>
</dbReference>
<dbReference type="CDD" id="cd00198">
    <property type="entry name" value="vWFA"/>
    <property type="match status" value="1"/>
</dbReference>
<dbReference type="SUPFAM" id="SSF53300">
    <property type="entry name" value="vWA-like"/>
    <property type="match status" value="1"/>
</dbReference>
<organism evidence="2 3">
    <name type="scientific">Limihaloglobus sulfuriphilus</name>
    <dbReference type="NCBI Taxonomy" id="1851148"/>
    <lineage>
        <taxon>Bacteria</taxon>
        <taxon>Pseudomonadati</taxon>
        <taxon>Planctomycetota</taxon>
        <taxon>Phycisphaerae</taxon>
        <taxon>Sedimentisphaerales</taxon>
        <taxon>Sedimentisphaeraceae</taxon>
        <taxon>Limihaloglobus</taxon>
    </lineage>
</organism>
<reference evidence="3" key="1">
    <citation type="submission" date="2017-02" db="EMBL/GenBank/DDBJ databases">
        <title>Comparative genomics and description of representatives of a novel lineage of planctomycetes thriving in anoxic sediments.</title>
        <authorList>
            <person name="Spring S."/>
            <person name="Bunk B."/>
            <person name="Sproer C."/>
        </authorList>
    </citation>
    <scope>NUCLEOTIDE SEQUENCE [LARGE SCALE GENOMIC DNA]</scope>
    <source>
        <strain evidence="3">SM-Chi-D1</strain>
    </source>
</reference>
<gene>
    <name evidence="2" type="ORF">SMSP2_01278</name>
</gene>
<protein>
    <submittedName>
        <fullName evidence="2">von Willebrand factor type A domain protein</fullName>
    </submittedName>
</protein>
<dbReference type="RefSeq" id="WP_146683146.1">
    <property type="nucleotide sequence ID" value="NZ_CP019646.1"/>
</dbReference>
<dbReference type="Gene3D" id="3.40.50.410">
    <property type="entry name" value="von Willebrand factor, type A domain"/>
    <property type="match status" value="1"/>
</dbReference>